<dbReference type="RefSeq" id="WP_133119195.1">
    <property type="nucleotide sequence ID" value="NZ_BLKS01000003.1"/>
</dbReference>
<organism evidence="1 2">
    <name type="scientific">Mycolicibacterium agri</name>
    <name type="common">Mycobacterium agri</name>
    <dbReference type="NCBI Taxonomy" id="36811"/>
    <lineage>
        <taxon>Bacteria</taxon>
        <taxon>Bacillati</taxon>
        <taxon>Actinomycetota</taxon>
        <taxon>Actinomycetes</taxon>
        <taxon>Mycobacteriales</taxon>
        <taxon>Mycobacteriaceae</taxon>
        <taxon>Mycolicibacterium</taxon>
    </lineage>
</organism>
<dbReference type="EMBL" id="BLKS01000003">
    <property type="protein sequence ID" value="GFG55193.1"/>
    <property type="molecule type" value="Genomic_DNA"/>
</dbReference>
<protein>
    <submittedName>
        <fullName evidence="1">Uncharacterized protein</fullName>
    </submittedName>
</protein>
<accession>A0A7I9WBT9</accession>
<comment type="caution">
    <text evidence="1">The sequence shown here is derived from an EMBL/GenBank/DDBJ whole genome shotgun (WGS) entry which is preliminary data.</text>
</comment>
<proteinExistence type="predicted"/>
<dbReference type="Proteomes" id="UP000465302">
    <property type="component" value="Unassembled WGS sequence"/>
</dbReference>
<evidence type="ECO:0000313" key="1">
    <source>
        <dbReference type="EMBL" id="GFG55193.1"/>
    </source>
</evidence>
<evidence type="ECO:0000313" key="2">
    <source>
        <dbReference type="Proteomes" id="UP000465302"/>
    </source>
</evidence>
<gene>
    <name evidence="1" type="ORF">MAGR_66340</name>
</gene>
<reference evidence="1 2" key="1">
    <citation type="journal article" date="2019" name="Emerg. Microbes Infect.">
        <title>Comprehensive subspecies identification of 175 nontuberculous mycobacteria species based on 7547 genomic profiles.</title>
        <authorList>
            <person name="Matsumoto Y."/>
            <person name="Kinjo T."/>
            <person name="Motooka D."/>
            <person name="Nabeya D."/>
            <person name="Jung N."/>
            <person name="Uechi K."/>
            <person name="Horii T."/>
            <person name="Iida T."/>
            <person name="Fujita J."/>
            <person name="Nakamura S."/>
        </authorList>
    </citation>
    <scope>NUCLEOTIDE SEQUENCE [LARGE SCALE GENOMIC DNA]</scope>
    <source>
        <strain evidence="1 2">JCM 6377</strain>
    </source>
</reference>
<dbReference type="AlphaFoldDB" id="A0A7I9WBT9"/>
<sequence>MHVPIDVSGVQVAPITALPWLDGVLENLAELAVRRVSGPHAAPITLALRINDVDRQMGIAKQIVTSFQNAPLPAHLSWLSPALRLDNVHTGGVAARGRGARSPRSR</sequence>
<name>A0A7I9WBT9_MYCAG</name>